<feature type="signal peptide" evidence="1">
    <location>
        <begin position="1"/>
        <end position="22"/>
    </location>
</feature>
<feature type="chain" id="PRO_5046710986" description="Lipoprotein" evidence="1">
    <location>
        <begin position="23"/>
        <end position="154"/>
    </location>
</feature>
<reference evidence="2 3" key="1">
    <citation type="submission" date="2024-06" db="EMBL/GenBank/DDBJ databases">
        <title>Genomic Encyclopedia of Type Strains, Phase IV (KMG-IV): sequencing the most valuable type-strain genomes for metagenomic binning, comparative biology and taxonomic classification.</title>
        <authorList>
            <person name="Goeker M."/>
        </authorList>
    </citation>
    <scope>NUCLEOTIDE SEQUENCE [LARGE SCALE GENOMIC DNA]</scope>
    <source>
        <strain evidence="2 3">DSM 29388</strain>
    </source>
</reference>
<keyword evidence="3" id="KW-1185">Reference proteome</keyword>
<organism evidence="2 3">
    <name type="scientific">Moheibacter stercoris</name>
    <dbReference type="NCBI Taxonomy" id="1628251"/>
    <lineage>
        <taxon>Bacteria</taxon>
        <taxon>Pseudomonadati</taxon>
        <taxon>Bacteroidota</taxon>
        <taxon>Flavobacteriia</taxon>
        <taxon>Flavobacteriales</taxon>
        <taxon>Weeksellaceae</taxon>
        <taxon>Moheibacter</taxon>
    </lineage>
</organism>
<evidence type="ECO:0008006" key="4">
    <source>
        <dbReference type="Google" id="ProtNLM"/>
    </source>
</evidence>
<comment type="caution">
    <text evidence="2">The sequence shown here is derived from an EMBL/GenBank/DDBJ whole genome shotgun (WGS) entry which is preliminary data.</text>
</comment>
<dbReference type="Proteomes" id="UP001549146">
    <property type="component" value="Unassembled WGS sequence"/>
</dbReference>
<dbReference type="RefSeq" id="WP_354508307.1">
    <property type="nucleotide sequence ID" value="NZ_JBEPMO010000006.1"/>
</dbReference>
<accession>A0ABV2LT44</accession>
<evidence type="ECO:0000313" key="3">
    <source>
        <dbReference type="Proteomes" id="UP001549146"/>
    </source>
</evidence>
<evidence type="ECO:0000256" key="1">
    <source>
        <dbReference type="SAM" id="SignalP"/>
    </source>
</evidence>
<gene>
    <name evidence="2" type="ORF">ABID46_001330</name>
</gene>
<protein>
    <recommendedName>
        <fullName evidence="4">Lipoprotein</fullName>
    </recommendedName>
</protein>
<sequence length="154" mass="17911">MKKQFIFLVVFFLMINCAPNHSTNQNGKNNQQVEYSEERRLNHAIPLTETYIISSNDDLVKIYSLLKDPNIPRSAPIPSVDFTSESIIVVKPKLSDFPYADIEIQSIKNEDSTFFINYKEVENFEFTENKWSNPIVILRVKEQPNKVVLEKVKN</sequence>
<keyword evidence="1" id="KW-0732">Signal</keyword>
<name>A0ABV2LT44_9FLAO</name>
<dbReference type="EMBL" id="JBEPMO010000006">
    <property type="protein sequence ID" value="MET3731749.1"/>
    <property type="molecule type" value="Genomic_DNA"/>
</dbReference>
<evidence type="ECO:0000313" key="2">
    <source>
        <dbReference type="EMBL" id="MET3731749.1"/>
    </source>
</evidence>
<proteinExistence type="predicted"/>